<dbReference type="PANTHER" id="PTHR19372">
    <property type="entry name" value="SULFITE REDUCTASE"/>
    <property type="match status" value="1"/>
</dbReference>
<feature type="transmembrane region" description="Helical" evidence="1">
    <location>
        <begin position="172"/>
        <end position="194"/>
    </location>
</feature>
<proteinExistence type="predicted"/>
<keyword evidence="1" id="KW-1133">Transmembrane helix</keyword>
<feature type="transmembrane region" description="Helical" evidence="1">
    <location>
        <begin position="12"/>
        <end position="32"/>
    </location>
</feature>
<dbReference type="RefSeq" id="WP_349804312.1">
    <property type="nucleotide sequence ID" value="NZ_JBEGDP010000006.1"/>
</dbReference>
<dbReference type="Gene3D" id="2.60.40.650">
    <property type="match status" value="1"/>
</dbReference>
<evidence type="ECO:0000313" key="4">
    <source>
        <dbReference type="Proteomes" id="UP001482520"/>
    </source>
</evidence>
<dbReference type="Pfam" id="PF00174">
    <property type="entry name" value="Oxidored_molyb"/>
    <property type="match status" value="1"/>
</dbReference>
<dbReference type="InterPro" id="IPR014756">
    <property type="entry name" value="Ig_E-set"/>
</dbReference>
<comment type="caution">
    <text evidence="3">The sequence shown here is derived from an EMBL/GenBank/DDBJ whole genome shotgun (WGS) entry which is preliminary data.</text>
</comment>
<dbReference type="PANTHER" id="PTHR19372:SF7">
    <property type="entry name" value="SULFITE OXIDASE, MITOCHONDRIAL"/>
    <property type="match status" value="1"/>
</dbReference>
<gene>
    <name evidence="3" type="ORF">V6R90_07795</name>
</gene>
<keyword evidence="1" id="KW-0812">Transmembrane</keyword>
<sequence>MERPRDLWPPAGLVAGWAGLLTSYAAAMLMTIRESPVVAIAELVIRLTPGPVAERAIRFLGTFDKPFLVLVILLLVSWLFWGTGRLARTRWWAPVLVYSLLAALAATAVLLQRSAGSIDLVPVAVGYVTWVVCLSLLTEPLRRAERLTAAAAEVDGTDPLAQGADRATRRTFLLRAGLIAGVGVVLGVAGRVLGSGRRHVEETRRLLKLDGVTEPTLPTGARLPVEGISSWMTPNDDFYLIHTAIVVPTIEPVDWSLRIHGMVDREVVVTYQDLLDSETTEAWITLNCVSNPVGGTLIGNAWWSGVRIADLLERAGVQDGADCVLQTSEDGWNCSTPLAALTDGRDAMLAVAMNGKPLPIDHGFPVRTIVPGLYGYVSGTKWVVDYEVTRFEDVDAYWTQRGWGEMGPVKMSSRVDVPASGAEVAAGEVRFGGVAWSQHTGISAVEFSVDGGPWLPAELGRVPSDDTWVQWTGTAEVEPGDHLVRVRATDADGLVQTAVERDVLPDGATGLDARDFTASA</sequence>
<feature type="domain" description="Oxidoreductase molybdopterin-binding" evidence="2">
    <location>
        <begin position="246"/>
        <end position="397"/>
    </location>
</feature>
<accession>A0ABV1NXE3</accession>
<dbReference type="EMBL" id="JBEGDP010000006">
    <property type="protein sequence ID" value="MEQ7847179.1"/>
    <property type="molecule type" value="Genomic_DNA"/>
</dbReference>
<dbReference type="SUPFAM" id="SSF81296">
    <property type="entry name" value="E set domains"/>
    <property type="match status" value="1"/>
</dbReference>
<dbReference type="InterPro" id="IPR036374">
    <property type="entry name" value="OxRdtase_Mopterin-bd_sf"/>
</dbReference>
<feature type="transmembrane region" description="Helical" evidence="1">
    <location>
        <begin position="91"/>
        <end position="111"/>
    </location>
</feature>
<protein>
    <submittedName>
        <fullName evidence="3">Molybdopterin-dependent oxidoreductase</fullName>
    </submittedName>
</protein>
<dbReference type="Proteomes" id="UP001482520">
    <property type="component" value="Unassembled WGS sequence"/>
</dbReference>
<dbReference type="Gene3D" id="3.90.420.10">
    <property type="entry name" value="Oxidoreductase, molybdopterin-binding domain"/>
    <property type="match status" value="1"/>
</dbReference>
<keyword evidence="1" id="KW-0472">Membrane</keyword>
<organism evidence="3 4">
    <name type="scientific">Nocardioides kribbensis</name>
    <dbReference type="NCBI Taxonomy" id="305517"/>
    <lineage>
        <taxon>Bacteria</taxon>
        <taxon>Bacillati</taxon>
        <taxon>Actinomycetota</taxon>
        <taxon>Actinomycetes</taxon>
        <taxon>Propionibacteriales</taxon>
        <taxon>Nocardioidaceae</taxon>
        <taxon>Nocardioides</taxon>
    </lineage>
</organism>
<dbReference type="InterPro" id="IPR000572">
    <property type="entry name" value="OxRdtase_Mopterin-bd_dom"/>
</dbReference>
<evidence type="ECO:0000313" key="3">
    <source>
        <dbReference type="EMBL" id="MEQ7847179.1"/>
    </source>
</evidence>
<feature type="transmembrane region" description="Helical" evidence="1">
    <location>
        <begin position="67"/>
        <end position="84"/>
    </location>
</feature>
<evidence type="ECO:0000256" key="1">
    <source>
        <dbReference type="SAM" id="Phobius"/>
    </source>
</evidence>
<evidence type="ECO:0000259" key="2">
    <source>
        <dbReference type="Pfam" id="PF00174"/>
    </source>
</evidence>
<reference evidence="3 4" key="1">
    <citation type="submission" date="2024-02" db="EMBL/GenBank/DDBJ databases">
        <title>Full genome sequence of Nocardioides kribbensis.</title>
        <authorList>
            <person name="Poletto B.L."/>
            <person name="Silva G."/>
            <person name="Galante D."/>
            <person name="Campos K.R."/>
            <person name="Santos M.B.N."/>
            <person name="Sacchi C.T."/>
        </authorList>
    </citation>
    <scope>NUCLEOTIDE SEQUENCE [LARGE SCALE GENOMIC DNA]</scope>
    <source>
        <strain evidence="3 4">O4R</strain>
    </source>
</reference>
<dbReference type="SUPFAM" id="SSF56524">
    <property type="entry name" value="Oxidoreductase molybdopterin-binding domain"/>
    <property type="match status" value="1"/>
</dbReference>
<feature type="transmembrane region" description="Helical" evidence="1">
    <location>
        <begin position="117"/>
        <end position="137"/>
    </location>
</feature>
<keyword evidence="4" id="KW-1185">Reference proteome</keyword>
<name>A0ABV1NXE3_9ACTN</name>